<evidence type="ECO:0000313" key="1">
    <source>
        <dbReference type="EMBL" id="GAA3027615.1"/>
    </source>
</evidence>
<protein>
    <recommendedName>
        <fullName evidence="3">Very-short-patch-repair endonuclease</fullName>
    </recommendedName>
</protein>
<evidence type="ECO:0000313" key="2">
    <source>
        <dbReference type="Proteomes" id="UP001501035"/>
    </source>
</evidence>
<reference evidence="2" key="1">
    <citation type="journal article" date="2019" name="Int. J. Syst. Evol. Microbiol.">
        <title>The Global Catalogue of Microorganisms (GCM) 10K type strain sequencing project: providing services to taxonomists for standard genome sequencing and annotation.</title>
        <authorList>
            <consortium name="The Broad Institute Genomics Platform"/>
            <consortium name="The Broad Institute Genome Sequencing Center for Infectious Disease"/>
            <person name="Wu L."/>
            <person name="Ma J."/>
        </authorList>
    </citation>
    <scope>NUCLEOTIDE SEQUENCE [LARGE SCALE GENOMIC DNA]</scope>
    <source>
        <strain evidence="2">JCM 14234</strain>
    </source>
</reference>
<dbReference type="Gene3D" id="3.40.960.10">
    <property type="entry name" value="VSR Endonuclease"/>
    <property type="match status" value="1"/>
</dbReference>
<name>A0ABP6L3K0_9ACTN</name>
<evidence type="ECO:0008006" key="3">
    <source>
        <dbReference type="Google" id="ProtNLM"/>
    </source>
</evidence>
<proteinExistence type="predicted"/>
<dbReference type="SUPFAM" id="SSF52980">
    <property type="entry name" value="Restriction endonuclease-like"/>
    <property type="match status" value="1"/>
</dbReference>
<sequence length="283" mass="31756">MRFAAADPVAAPVRLIGMDTGVYTRKQLLQAGDSDRTIRLAVANGGLRRLRHGWYATGAASSQAIEAVLRGGAMSCVSALRQQGFWIAPGYESFHVRGSKHLQRAEFCRPAGGPLPVTAAVDSPELALACAAYCMSDEDWIAVADSYLNRTGRSVRQLREMLGETLSPPKRRLLRRCDRRSQSGTESIVRLRLRSLGYTVVVQPQIPGVGRVDLRIGRLLIECDSKQHHMSLHNYRNDRRRDRSALVNGWLTMRLTYDDILFDWPAVLADIRRITGPRRHRIR</sequence>
<comment type="caution">
    <text evidence="1">The sequence shown here is derived from an EMBL/GenBank/DDBJ whole genome shotgun (WGS) entry which is preliminary data.</text>
</comment>
<keyword evidence="2" id="KW-1185">Reference proteome</keyword>
<organism evidence="1 2">
    <name type="scientific">Gordonia defluvii</name>
    <dbReference type="NCBI Taxonomy" id="283718"/>
    <lineage>
        <taxon>Bacteria</taxon>
        <taxon>Bacillati</taxon>
        <taxon>Actinomycetota</taxon>
        <taxon>Actinomycetes</taxon>
        <taxon>Mycobacteriales</taxon>
        <taxon>Gordoniaceae</taxon>
        <taxon>Gordonia</taxon>
    </lineage>
</organism>
<dbReference type="InterPro" id="IPR011335">
    <property type="entry name" value="Restrct_endonuc-II-like"/>
</dbReference>
<dbReference type="EMBL" id="BAAAVS010000011">
    <property type="protein sequence ID" value="GAA3027615.1"/>
    <property type="molecule type" value="Genomic_DNA"/>
</dbReference>
<accession>A0ABP6L3K0</accession>
<gene>
    <name evidence="1" type="ORF">GCM10010528_06780</name>
</gene>
<dbReference type="Proteomes" id="UP001501035">
    <property type="component" value="Unassembled WGS sequence"/>
</dbReference>